<gene>
    <name evidence="1" type="ordered locus">RPA3025</name>
</gene>
<name>Q6N5F4_RHOPA</name>
<evidence type="ECO:0008006" key="2">
    <source>
        <dbReference type="Google" id="ProtNLM"/>
    </source>
</evidence>
<dbReference type="EMBL" id="BX572602">
    <property type="protein sequence ID" value="CAE28466.1"/>
    <property type="molecule type" value="Genomic_DNA"/>
</dbReference>
<dbReference type="AlphaFoldDB" id="Q6N5F4"/>
<protein>
    <recommendedName>
        <fullName evidence="2">Porin</fullName>
    </recommendedName>
</protein>
<organism evidence="1">
    <name type="scientific">Rhodopseudomonas palustris (strain ATCC BAA-98 / CGA009)</name>
    <dbReference type="NCBI Taxonomy" id="258594"/>
    <lineage>
        <taxon>Bacteria</taxon>
        <taxon>Pseudomonadati</taxon>
        <taxon>Pseudomonadota</taxon>
        <taxon>Alphaproteobacteria</taxon>
        <taxon>Hyphomicrobiales</taxon>
        <taxon>Nitrobacteraceae</taxon>
        <taxon>Rhodopseudomonas</taxon>
    </lineage>
</organism>
<proteinExistence type="predicted"/>
<dbReference type="HOGENOM" id="CLU_174816_0_0_5"/>
<accession>Q6N5F4</accession>
<dbReference type="STRING" id="258594.RPA3025"/>
<evidence type="ECO:0000313" key="1">
    <source>
        <dbReference type="EMBL" id="CAE28466.1"/>
    </source>
</evidence>
<sequence length="108" mass="11292">MRLRRLLGKPTRLHNCRGWPDRHRSVTAAPMKWMLIALAVLLPVAAGAEPRKPAAPAVRNETSSLAARPVGSGRNPCAAFGPGFVQVEGSSTCVKLGGGISVGAGARR</sequence>
<reference evidence="1" key="1">
    <citation type="journal article" date="2004" name="Nat. Biotechnol.">
        <title>Complete genome sequence of the metabolically versatile photosynthetic bacterium Rhodopseudomonas palustris.</title>
        <authorList>
            <person name="Larimer F.W."/>
            <person name="Chain P."/>
            <person name="Hauser L."/>
            <person name="Lamerdin J."/>
            <person name="Malfatti S."/>
            <person name="Do L."/>
            <person name="Land M.L."/>
            <person name="Pelletier D.A."/>
            <person name="Beatty J.T."/>
            <person name="Lang A.S."/>
            <person name="Tabita F.R."/>
            <person name="Gibson J.L."/>
            <person name="Hanson T.E."/>
            <person name="Bobst C."/>
            <person name="Torres J.L."/>
            <person name="Peres C."/>
            <person name="Harrison F.H."/>
            <person name="Gibson J."/>
            <person name="Harwood C.S."/>
        </authorList>
    </citation>
    <scope>NUCLEOTIDE SEQUENCE [LARGE SCALE GENOMIC DNA]</scope>
    <source>
        <strain evidence="1">CGA009</strain>
    </source>
</reference>